<dbReference type="InterPro" id="IPR036388">
    <property type="entry name" value="WH-like_DNA-bd_sf"/>
</dbReference>
<gene>
    <name evidence="5" type="ORF">H9701_05000</name>
</gene>
<dbReference type="EMBL" id="DWWJ01000092">
    <property type="protein sequence ID" value="HJC40893.1"/>
    <property type="molecule type" value="Genomic_DNA"/>
</dbReference>
<keyword evidence="3" id="KW-0804">Transcription</keyword>
<reference evidence="5" key="2">
    <citation type="submission" date="2021-04" db="EMBL/GenBank/DDBJ databases">
        <authorList>
            <person name="Gilroy R."/>
        </authorList>
    </citation>
    <scope>NUCLEOTIDE SEQUENCE</scope>
    <source>
        <strain evidence="5">CHK186-1790</strain>
    </source>
</reference>
<dbReference type="AlphaFoldDB" id="A0A9D2P1V2"/>
<dbReference type="InterPro" id="IPR051011">
    <property type="entry name" value="Metal_resp_trans_reg"/>
</dbReference>
<evidence type="ECO:0000313" key="6">
    <source>
        <dbReference type="Proteomes" id="UP000823882"/>
    </source>
</evidence>
<feature type="domain" description="HTH arsR-type" evidence="4">
    <location>
        <begin position="3"/>
        <end position="98"/>
    </location>
</feature>
<reference evidence="5" key="1">
    <citation type="journal article" date="2021" name="PeerJ">
        <title>Extensive microbial diversity within the chicken gut microbiome revealed by metagenomics and culture.</title>
        <authorList>
            <person name="Gilroy R."/>
            <person name="Ravi A."/>
            <person name="Getino M."/>
            <person name="Pursley I."/>
            <person name="Horton D.L."/>
            <person name="Alikhan N.F."/>
            <person name="Baker D."/>
            <person name="Gharbi K."/>
            <person name="Hall N."/>
            <person name="Watson M."/>
            <person name="Adriaenssens E.M."/>
            <person name="Foster-Nyarko E."/>
            <person name="Jarju S."/>
            <person name="Secka A."/>
            <person name="Antonio M."/>
            <person name="Oren A."/>
            <person name="Chaudhuri R.R."/>
            <person name="La Ragione R."/>
            <person name="Hildebrand F."/>
            <person name="Pallen M.J."/>
        </authorList>
    </citation>
    <scope>NUCLEOTIDE SEQUENCE</scope>
    <source>
        <strain evidence="5">CHK186-1790</strain>
    </source>
</reference>
<evidence type="ECO:0000256" key="2">
    <source>
        <dbReference type="ARBA" id="ARBA00023125"/>
    </source>
</evidence>
<evidence type="ECO:0000313" key="5">
    <source>
        <dbReference type="EMBL" id="HJC40893.1"/>
    </source>
</evidence>
<proteinExistence type="predicted"/>
<protein>
    <submittedName>
        <fullName evidence="5">Metalloregulator ArsR/SmtB family transcription factor</fullName>
    </submittedName>
</protein>
<dbReference type="InterPro" id="IPR036390">
    <property type="entry name" value="WH_DNA-bd_sf"/>
</dbReference>
<dbReference type="PROSITE" id="PS50987">
    <property type="entry name" value="HTH_ARSR_2"/>
    <property type="match status" value="1"/>
</dbReference>
<dbReference type="SUPFAM" id="SSF46785">
    <property type="entry name" value="Winged helix' DNA-binding domain"/>
    <property type="match status" value="1"/>
</dbReference>
<keyword evidence="2" id="KW-0238">DNA-binding</keyword>
<evidence type="ECO:0000256" key="1">
    <source>
        <dbReference type="ARBA" id="ARBA00023015"/>
    </source>
</evidence>
<comment type="caution">
    <text evidence="5">The sequence shown here is derived from an EMBL/GenBank/DDBJ whole genome shotgun (WGS) entry which is preliminary data.</text>
</comment>
<organism evidence="5 6">
    <name type="scientific">Candidatus Intestinimonas pullistercoris</name>
    <dbReference type="NCBI Taxonomy" id="2838623"/>
    <lineage>
        <taxon>Bacteria</taxon>
        <taxon>Bacillati</taxon>
        <taxon>Bacillota</taxon>
        <taxon>Clostridia</taxon>
        <taxon>Eubacteriales</taxon>
        <taxon>Intestinimonas</taxon>
    </lineage>
</organism>
<sequence>MEDSKALYEEKTALLKALSHPLRLQIVRGLLMGGCHNVRCMESGTGQSQSTISQHLMRLKAAGVVSCQRAGNEMYYEVADPAAAAVVAALFGDKECDYHCPMTLPSSAADPPA</sequence>
<dbReference type="Proteomes" id="UP000823882">
    <property type="component" value="Unassembled WGS sequence"/>
</dbReference>
<accession>A0A9D2P1V2</accession>
<dbReference type="PANTHER" id="PTHR43132">
    <property type="entry name" value="ARSENICAL RESISTANCE OPERON REPRESSOR ARSR-RELATED"/>
    <property type="match status" value="1"/>
</dbReference>
<dbReference type="Pfam" id="PF01022">
    <property type="entry name" value="HTH_5"/>
    <property type="match status" value="1"/>
</dbReference>
<keyword evidence="1" id="KW-0805">Transcription regulation</keyword>
<dbReference type="PANTHER" id="PTHR43132:SF2">
    <property type="entry name" value="ARSENICAL RESISTANCE OPERON REPRESSOR ARSR-RELATED"/>
    <property type="match status" value="1"/>
</dbReference>
<evidence type="ECO:0000256" key="3">
    <source>
        <dbReference type="ARBA" id="ARBA00023163"/>
    </source>
</evidence>
<dbReference type="InterPro" id="IPR001845">
    <property type="entry name" value="HTH_ArsR_DNA-bd_dom"/>
</dbReference>
<dbReference type="SMART" id="SM00418">
    <property type="entry name" value="HTH_ARSR"/>
    <property type="match status" value="1"/>
</dbReference>
<dbReference type="InterPro" id="IPR011991">
    <property type="entry name" value="ArsR-like_HTH"/>
</dbReference>
<name>A0A9D2P1V2_9FIRM</name>
<dbReference type="CDD" id="cd00090">
    <property type="entry name" value="HTH_ARSR"/>
    <property type="match status" value="1"/>
</dbReference>
<dbReference type="GO" id="GO:0003677">
    <property type="term" value="F:DNA binding"/>
    <property type="evidence" value="ECO:0007669"/>
    <property type="project" value="UniProtKB-KW"/>
</dbReference>
<evidence type="ECO:0000259" key="4">
    <source>
        <dbReference type="PROSITE" id="PS50987"/>
    </source>
</evidence>
<dbReference type="NCBIfam" id="NF033788">
    <property type="entry name" value="HTH_metalloreg"/>
    <property type="match status" value="1"/>
</dbReference>
<dbReference type="Gene3D" id="1.10.10.10">
    <property type="entry name" value="Winged helix-like DNA-binding domain superfamily/Winged helix DNA-binding domain"/>
    <property type="match status" value="1"/>
</dbReference>
<dbReference type="GO" id="GO:0003700">
    <property type="term" value="F:DNA-binding transcription factor activity"/>
    <property type="evidence" value="ECO:0007669"/>
    <property type="project" value="InterPro"/>
</dbReference>